<dbReference type="InterPro" id="IPR021174">
    <property type="entry name" value="UCP037139"/>
</dbReference>
<dbReference type="PIRSF" id="PIRSF037139">
    <property type="entry name" value="UCP037139"/>
    <property type="match status" value="1"/>
</dbReference>
<dbReference type="PANTHER" id="PTHR36302:SF1">
    <property type="entry name" value="COPPER CHAPERONE PCU(A)C"/>
    <property type="match status" value="1"/>
</dbReference>
<dbReference type="InterPro" id="IPR012533">
    <property type="entry name" value="YcnI-copper_dom"/>
</dbReference>
<dbReference type="Proteomes" id="UP000006383">
    <property type="component" value="Chromosome I"/>
</dbReference>
<evidence type="ECO:0000256" key="1">
    <source>
        <dbReference type="SAM" id="SignalP"/>
    </source>
</evidence>
<dbReference type="KEGG" id="bov:BOV_0054"/>
<dbReference type="SUPFAM" id="SSF110087">
    <property type="entry name" value="DR1885-like metal-binding protein"/>
    <property type="match status" value="1"/>
</dbReference>
<dbReference type="PhylomeDB" id="A0A0H3AST3"/>
<dbReference type="InterPro" id="IPR036182">
    <property type="entry name" value="PCuAC_sf"/>
</dbReference>
<feature type="domain" description="YncI copper-binding" evidence="2">
    <location>
        <begin position="43"/>
        <end position="189"/>
    </location>
</feature>
<protein>
    <recommendedName>
        <fullName evidence="2">YncI copper-binding domain-containing protein</fullName>
    </recommendedName>
</protein>
<sequence length="351" mass="38060">MHPQACCRNCLILRFDTMKNHRLFASAISVFALCASAGIASAHCSLDQKEAKAGTFYKAALRIPHGCEGRATTKVTVDLPEGFIMAQPQAKAGWKIETTKGDYAHGYKLHGKEVTSGVKQISWSDGNLPSDFYDEFVVVGQLAPFDKDTTLSFPVTQFCGDAASVAWTEIAKDGQNPHDLKHPAPQLRVLAAASTDEHAGHDAMSEHMNHAAMPTKVGDLVITDPSVRAMVPGAKVAGGFLTIANDGKKADKLVSVSAPGVKRVEIHEMTMQDQIMKMRKLEGGLDLPAGKTMQLKSGSYHLMFIEPEHPYEEGETVPVTLEFKKAGKVEINFPVTAKKGQTKDHSEHSSH</sequence>
<dbReference type="HOGENOM" id="CLU_893753_0_0_5"/>
<dbReference type="CDD" id="cd08545">
    <property type="entry name" value="YcnI_like"/>
    <property type="match status" value="1"/>
</dbReference>
<dbReference type="AlphaFoldDB" id="A0A0H3AST3"/>
<dbReference type="EMBL" id="CP000708">
    <property type="protein sequence ID" value="ABQ61503.1"/>
    <property type="molecule type" value="Genomic_DNA"/>
</dbReference>
<evidence type="ECO:0000259" key="2">
    <source>
        <dbReference type="Pfam" id="PF07987"/>
    </source>
</evidence>
<proteinExistence type="predicted"/>
<dbReference type="InterPro" id="IPR007410">
    <property type="entry name" value="LpqE-like"/>
</dbReference>
<dbReference type="Gene3D" id="2.60.40.2230">
    <property type="entry name" value="Uncharacterised protein YcnI-like PF07987, DUF1775"/>
    <property type="match status" value="1"/>
</dbReference>
<dbReference type="Gene3D" id="2.60.40.1890">
    <property type="entry name" value="PCu(A)C copper chaperone"/>
    <property type="match status" value="1"/>
</dbReference>
<name>A0A0H3AST3_BRUO2</name>
<dbReference type="PANTHER" id="PTHR36302">
    <property type="entry name" value="BLR7088 PROTEIN"/>
    <property type="match status" value="1"/>
</dbReference>
<reference evidence="4" key="1">
    <citation type="journal article" date="2009" name="PLoS ONE">
        <title>Genome degradation in Brucella ovis corresponds with narrowing of its host range and tissue tropism.</title>
        <authorList>
            <person name="Tsolis R.M."/>
            <person name="Seshadri R."/>
            <person name="Santos R.L."/>
            <person name="Sangari F.J."/>
            <person name="Lobo J.M."/>
            <person name="de Jong M.F."/>
            <person name="Ren Q."/>
            <person name="Myers G."/>
            <person name="Brinkac L.M."/>
            <person name="Nelson W.C."/>
            <person name="Deboy R.T."/>
            <person name="Angiuoli S."/>
            <person name="Khouri H."/>
            <person name="Dimitrov G."/>
            <person name="Robinson J.R."/>
            <person name="Mulligan S."/>
            <person name="Walker R.L."/>
            <person name="Elzer P.E."/>
            <person name="Hassan K.A."/>
            <person name="Paulsen I.T."/>
        </authorList>
    </citation>
    <scope>NUCLEOTIDE SEQUENCE [LARGE SCALE GENOMIC DNA]</scope>
    <source>
        <strain evidence="4">ATCC 25840 / 63/290 / NCTC 10512</strain>
    </source>
</reference>
<dbReference type="InterPro" id="IPR058248">
    <property type="entry name" value="Lxx211020-like"/>
</dbReference>
<keyword evidence="1" id="KW-0732">Signal</keyword>
<dbReference type="Pfam" id="PF07987">
    <property type="entry name" value="DUF1775"/>
    <property type="match status" value="1"/>
</dbReference>
<feature type="signal peptide" evidence="1">
    <location>
        <begin position="1"/>
        <end position="42"/>
    </location>
</feature>
<accession>A0A0H3AST3</accession>
<evidence type="ECO:0000313" key="4">
    <source>
        <dbReference type="Proteomes" id="UP000006383"/>
    </source>
</evidence>
<evidence type="ECO:0000313" key="3">
    <source>
        <dbReference type="EMBL" id="ABQ61503.1"/>
    </source>
</evidence>
<organism evidence="3 4">
    <name type="scientific">Brucella ovis (strain ATCC 25840 / 63/290 / NCTC 10512)</name>
    <dbReference type="NCBI Taxonomy" id="444178"/>
    <lineage>
        <taxon>Bacteria</taxon>
        <taxon>Pseudomonadati</taxon>
        <taxon>Pseudomonadota</taxon>
        <taxon>Alphaproteobacteria</taxon>
        <taxon>Hyphomicrobiales</taxon>
        <taxon>Brucellaceae</taxon>
        <taxon>Brucella/Ochrobactrum group</taxon>
        <taxon>Brucella</taxon>
    </lineage>
</organism>
<dbReference type="Pfam" id="PF04314">
    <property type="entry name" value="PCuAC"/>
    <property type="match status" value="1"/>
</dbReference>
<dbReference type="InterPro" id="IPR038507">
    <property type="entry name" value="YcnI-like_sf"/>
</dbReference>
<keyword evidence="4" id="KW-1185">Reference proteome</keyword>
<gene>
    <name evidence="3" type="ordered locus">BOV_0054</name>
</gene>
<feature type="chain" id="PRO_5002604831" description="YncI copper-binding domain-containing protein" evidence="1">
    <location>
        <begin position="43"/>
        <end position="351"/>
    </location>
</feature>